<comment type="caution">
    <text evidence="2">The sequence shown here is derived from an EMBL/GenBank/DDBJ whole genome shotgun (WGS) entry which is preliminary data.</text>
</comment>
<feature type="compositionally biased region" description="Polar residues" evidence="1">
    <location>
        <begin position="54"/>
        <end position="73"/>
    </location>
</feature>
<keyword evidence="3" id="KW-1185">Reference proteome</keyword>
<organism evidence="2 3">
    <name type="scientific">Portunus trituberculatus</name>
    <name type="common">Swimming crab</name>
    <name type="synonym">Neptunus trituberculatus</name>
    <dbReference type="NCBI Taxonomy" id="210409"/>
    <lineage>
        <taxon>Eukaryota</taxon>
        <taxon>Metazoa</taxon>
        <taxon>Ecdysozoa</taxon>
        <taxon>Arthropoda</taxon>
        <taxon>Crustacea</taxon>
        <taxon>Multicrustacea</taxon>
        <taxon>Malacostraca</taxon>
        <taxon>Eumalacostraca</taxon>
        <taxon>Eucarida</taxon>
        <taxon>Decapoda</taxon>
        <taxon>Pleocyemata</taxon>
        <taxon>Brachyura</taxon>
        <taxon>Eubrachyura</taxon>
        <taxon>Portunoidea</taxon>
        <taxon>Portunidae</taxon>
        <taxon>Portuninae</taxon>
        <taxon>Portunus</taxon>
    </lineage>
</organism>
<feature type="region of interest" description="Disordered" evidence="1">
    <location>
        <begin position="43"/>
        <end position="73"/>
    </location>
</feature>
<accession>A0A5B7D6V5</accession>
<dbReference type="EMBL" id="VSRR010000555">
    <property type="protein sequence ID" value="MPC17020.1"/>
    <property type="molecule type" value="Genomic_DNA"/>
</dbReference>
<dbReference type="Proteomes" id="UP000324222">
    <property type="component" value="Unassembled WGS sequence"/>
</dbReference>
<evidence type="ECO:0000313" key="3">
    <source>
        <dbReference type="Proteomes" id="UP000324222"/>
    </source>
</evidence>
<sequence length="73" mass="7999">MHLSRPSASDTWSSLQSHDRPVHLAHLNPPSLNLHTVASPSLNREHYNHYPQVTAATSEHTAAVPSTLSPRAD</sequence>
<name>A0A5B7D6V5_PORTR</name>
<reference evidence="2 3" key="1">
    <citation type="submission" date="2019-05" db="EMBL/GenBank/DDBJ databases">
        <title>Another draft genome of Portunus trituberculatus and its Hox gene families provides insights of decapod evolution.</title>
        <authorList>
            <person name="Jeong J.-H."/>
            <person name="Song I."/>
            <person name="Kim S."/>
            <person name="Choi T."/>
            <person name="Kim D."/>
            <person name="Ryu S."/>
            <person name="Kim W."/>
        </authorList>
    </citation>
    <scope>NUCLEOTIDE SEQUENCE [LARGE SCALE GENOMIC DNA]</scope>
    <source>
        <tissue evidence="2">Muscle</tissue>
    </source>
</reference>
<proteinExistence type="predicted"/>
<dbReference type="AlphaFoldDB" id="A0A5B7D6V5"/>
<evidence type="ECO:0000256" key="1">
    <source>
        <dbReference type="SAM" id="MobiDB-lite"/>
    </source>
</evidence>
<protein>
    <submittedName>
        <fullName evidence="2">Uncharacterized protein</fullName>
    </submittedName>
</protein>
<evidence type="ECO:0000313" key="2">
    <source>
        <dbReference type="EMBL" id="MPC17020.1"/>
    </source>
</evidence>
<gene>
    <name evidence="2" type="ORF">E2C01_009865</name>
</gene>